<dbReference type="PROSITE" id="PS50842">
    <property type="entry name" value="EXPANSIN_EG45"/>
    <property type="match status" value="1"/>
</dbReference>
<dbReference type="InterPro" id="IPR009009">
    <property type="entry name" value="RlpA-like_DPBB"/>
</dbReference>
<dbReference type="Gene3D" id="2.40.40.10">
    <property type="entry name" value="RlpA-like domain"/>
    <property type="match status" value="1"/>
</dbReference>
<dbReference type="PRINTS" id="PR01225">
    <property type="entry name" value="EXPANSNFAMLY"/>
</dbReference>
<dbReference type="SUPFAM" id="SSF49590">
    <property type="entry name" value="PHL pollen allergen"/>
    <property type="match status" value="1"/>
</dbReference>
<dbReference type="SUPFAM" id="SSF50685">
    <property type="entry name" value="Barwin-like endoglucanases"/>
    <property type="match status" value="1"/>
</dbReference>
<feature type="signal peptide" evidence="4">
    <location>
        <begin position="1"/>
        <end position="20"/>
    </location>
</feature>
<dbReference type="InterPro" id="IPR005795">
    <property type="entry name" value="LolPI"/>
</dbReference>
<dbReference type="InterPro" id="IPR007118">
    <property type="entry name" value="Expan_Lol_pI"/>
</dbReference>
<dbReference type="PROSITE" id="PS50843">
    <property type="entry name" value="EXPANSIN_CBD"/>
    <property type="match status" value="1"/>
</dbReference>
<dbReference type="EMBL" id="GCKF01044250">
    <property type="protein sequence ID" value="JAG94225.1"/>
    <property type="molecule type" value="Transcribed_RNA"/>
</dbReference>
<dbReference type="CDD" id="cd22275">
    <property type="entry name" value="DPBB_EXPB_N"/>
    <property type="match status" value="1"/>
</dbReference>
<evidence type="ECO:0000256" key="2">
    <source>
        <dbReference type="ARBA" id="ARBA00022525"/>
    </source>
</evidence>
<dbReference type="PRINTS" id="PR00829">
    <property type="entry name" value="LOLP1ALLERGN"/>
</dbReference>
<dbReference type="GO" id="GO:0009506">
    <property type="term" value="C:plasmodesma"/>
    <property type="evidence" value="ECO:0007669"/>
    <property type="project" value="TreeGrafter"/>
</dbReference>
<dbReference type="Gene3D" id="2.60.40.760">
    <property type="entry name" value="Expansin, cellulose-binding-like domain"/>
    <property type="match status" value="1"/>
</dbReference>
<evidence type="ECO:0000256" key="1">
    <source>
        <dbReference type="ARBA" id="ARBA00004613"/>
    </source>
</evidence>
<accession>A0A0D6QWZ6</accession>
<comment type="subcellular location">
    <subcellularLocation>
        <location evidence="1">Secreted</location>
    </subcellularLocation>
</comment>
<dbReference type="SMART" id="SM00837">
    <property type="entry name" value="DPBB_1"/>
    <property type="match status" value="1"/>
</dbReference>
<comment type="similarity">
    <text evidence="3">Belongs to the expansin family.</text>
</comment>
<dbReference type="InterPro" id="IPR036749">
    <property type="entry name" value="Expansin_CBD_sf"/>
</dbReference>
<dbReference type="GO" id="GO:0006949">
    <property type="term" value="P:syncytium formation"/>
    <property type="evidence" value="ECO:0007669"/>
    <property type="project" value="TreeGrafter"/>
</dbReference>
<evidence type="ECO:0008006" key="8">
    <source>
        <dbReference type="Google" id="ProtNLM"/>
    </source>
</evidence>
<feature type="chain" id="PRO_5002311299" description="Expansin-like EG45 domain-containing protein" evidence="4">
    <location>
        <begin position="21"/>
        <end position="260"/>
    </location>
</feature>
<evidence type="ECO:0000259" key="6">
    <source>
        <dbReference type="PROSITE" id="PS50843"/>
    </source>
</evidence>
<evidence type="ECO:0000313" key="7">
    <source>
        <dbReference type="EMBL" id="JAG94225.1"/>
    </source>
</evidence>
<dbReference type="AlphaFoldDB" id="A0A0D6QWZ6"/>
<dbReference type="Pfam" id="PF03330">
    <property type="entry name" value="DPBB_1"/>
    <property type="match status" value="1"/>
</dbReference>
<dbReference type="InterPro" id="IPR036908">
    <property type="entry name" value="RlpA-like_sf"/>
</dbReference>
<feature type="domain" description="Expansin-like EG45" evidence="5">
    <location>
        <begin position="53"/>
        <end position="161"/>
    </location>
</feature>
<evidence type="ECO:0000256" key="4">
    <source>
        <dbReference type="SAM" id="SignalP"/>
    </source>
</evidence>
<name>A0A0D6QWZ6_ARACU</name>
<reference evidence="7" key="1">
    <citation type="submission" date="2015-03" db="EMBL/GenBank/DDBJ databases">
        <title>A transcriptome of Araucaria cunninghamii, an australian fine timber species.</title>
        <authorList>
            <person name="Jing Yi C.J.Y."/>
            <person name="Yin San L.Y.S."/>
            <person name="Abdul Karim S.S."/>
            <person name="Wan Azmi N.N."/>
            <person name="Hercus R.R."/>
            <person name="Croft L.L."/>
        </authorList>
    </citation>
    <scope>NUCLEOTIDE SEQUENCE</scope>
    <source>
        <strain evidence="7">MI0301</strain>
        <tissue evidence="7">Leaf</tissue>
    </source>
</reference>
<dbReference type="PANTHER" id="PTHR31692:SF5">
    <property type="entry name" value="EXPANSIN-B3"/>
    <property type="match status" value="1"/>
</dbReference>
<evidence type="ECO:0000256" key="3">
    <source>
        <dbReference type="RuleBase" id="RU003460"/>
    </source>
</evidence>
<dbReference type="GO" id="GO:0005576">
    <property type="term" value="C:extracellular region"/>
    <property type="evidence" value="ECO:0007669"/>
    <property type="project" value="UniProtKB-SubCell"/>
</dbReference>
<evidence type="ECO:0000259" key="5">
    <source>
        <dbReference type="PROSITE" id="PS50842"/>
    </source>
</evidence>
<protein>
    <recommendedName>
        <fullName evidence="8">Expansin-like EG45 domain-containing protein</fullName>
    </recommendedName>
</protein>
<keyword evidence="2" id="KW-0964">Secreted</keyword>
<sequence>MTKLSVAVGAAYLMLTIVWSQSARVASALAYDSGWQSGIGTWYGAPNGDGSEDGACGYGNITSRTPFSSRITAVGPALFKEGKGCGQCYQIKCEANDLCSETPVTVVVTDECPECTEGQAHFDLSGTAFFDMAFPGRTSELRNSGIVNILFKRVQCQYPGKNIAFHVNAGSNDYWFSVLIEFENGDGDLGAVYLKQANSESWEEMEHLWGAYWALNSGPLKAPFSIRLQTLSTGRTLTANDVIPQNWQPDATYVSLLNYN</sequence>
<feature type="domain" description="Expansin-like CBD" evidence="6">
    <location>
        <begin position="174"/>
        <end position="255"/>
    </location>
</feature>
<proteinExistence type="inferred from homology"/>
<dbReference type="InterPro" id="IPR007112">
    <property type="entry name" value="Expansin/allergen_DPBB_dom"/>
</dbReference>
<keyword evidence="4" id="KW-0732">Signal</keyword>
<dbReference type="PANTHER" id="PTHR31692">
    <property type="entry name" value="EXPANSIN-B3"/>
    <property type="match status" value="1"/>
</dbReference>
<dbReference type="InterPro" id="IPR007117">
    <property type="entry name" value="Expansin_CBD"/>
</dbReference>
<dbReference type="Pfam" id="PF01357">
    <property type="entry name" value="Expansin_C"/>
    <property type="match status" value="1"/>
</dbReference>
<organism evidence="7">
    <name type="scientific">Araucaria cunninghamii</name>
    <name type="common">Hoop pine</name>
    <name type="synonym">Moreton Bay pine</name>
    <dbReference type="NCBI Taxonomy" id="56994"/>
    <lineage>
        <taxon>Eukaryota</taxon>
        <taxon>Viridiplantae</taxon>
        <taxon>Streptophyta</taxon>
        <taxon>Embryophyta</taxon>
        <taxon>Tracheophyta</taxon>
        <taxon>Spermatophyta</taxon>
        <taxon>Pinopsida</taxon>
        <taxon>Pinidae</taxon>
        <taxon>Conifers II</taxon>
        <taxon>Araucariales</taxon>
        <taxon>Araucariaceae</taxon>
        <taxon>Araucaria</taxon>
    </lineage>
</organism>